<dbReference type="PANTHER" id="PTHR35910">
    <property type="entry name" value="2EXR DOMAIN-CONTAINING PROTEIN"/>
    <property type="match status" value="1"/>
</dbReference>
<evidence type="ECO:0000259" key="2">
    <source>
        <dbReference type="Pfam" id="PF20150"/>
    </source>
</evidence>
<sequence>MISAIAQSCPALPVLSWFQDLPTEIRCKIWSLAAPSRPRVIQIAYSREKEKWHSCPDSCGGLPTIISVCHEARQEALRPYTKMLETWVDLNQDTIFISDTFFTVREARSMMMNLEYTGLIKRIAFTEEVYFGMKQVHQAFPKLVDPPAAVLRKMRRLTHFSLALMDDGKEFSFDAEDFAALLSDDEDPDDRSAEDEEEDGPHSYNNTEGIEEEESESIPSPNADDLPIDREIGGLAEQERRLGLQEANKMKRMSNGYFRHVGDIHFESATHSPDYWDSWYPCLEQIQVDFDEQQVKGEAWSRPLIAVVETKPGLNFIGRASDIDWRATFDWTHCESAESDVSEVEAEDSVIDN</sequence>
<organism evidence="3 4">
    <name type="scientific">Diplocarpon rosae</name>
    <dbReference type="NCBI Taxonomy" id="946125"/>
    <lineage>
        <taxon>Eukaryota</taxon>
        <taxon>Fungi</taxon>
        <taxon>Dikarya</taxon>
        <taxon>Ascomycota</taxon>
        <taxon>Pezizomycotina</taxon>
        <taxon>Leotiomycetes</taxon>
        <taxon>Helotiales</taxon>
        <taxon>Drepanopezizaceae</taxon>
        <taxon>Diplocarpon</taxon>
    </lineage>
</organism>
<proteinExistence type="predicted"/>
<feature type="domain" description="2EXR" evidence="2">
    <location>
        <begin position="18"/>
        <end position="95"/>
    </location>
</feature>
<dbReference type="AlphaFoldDB" id="A0AAD9WDM8"/>
<evidence type="ECO:0000256" key="1">
    <source>
        <dbReference type="SAM" id="MobiDB-lite"/>
    </source>
</evidence>
<keyword evidence="4" id="KW-1185">Reference proteome</keyword>
<dbReference type="EMBL" id="JAUBYV010000004">
    <property type="protein sequence ID" value="KAK2627495.1"/>
    <property type="molecule type" value="Genomic_DNA"/>
</dbReference>
<evidence type="ECO:0000313" key="3">
    <source>
        <dbReference type="EMBL" id="KAK2627495.1"/>
    </source>
</evidence>
<protein>
    <recommendedName>
        <fullName evidence="2">2EXR domain-containing protein</fullName>
    </recommendedName>
</protein>
<dbReference type="InterPro" id="IPR045518">
    <property type="entry name" value="2EXR"/>
</dbReference>
<name>A0AAD9WDM8_9HELO</name>
<dbReference type="PANTHER" id="PTHR35910:SF1">
    <property type="entry name" value="2EXR DOMAIN-CONTAINING PROTEIN"/>
    <property type="match status" value="1"/>
</dbReference>
<gene>
    <name evidence="3" type="ORF">QTJ16_003461</name>
</gene>
<evidence type="ECO:0000313" key="4">
    <source>
        <dbReference type="Proteomes" id="UP001285354"/>
    </source>
</evidence>
<comment type="caution">
    <text evidence="3">The sequence shown here is derived from an EMBL/GenBank/DDBJ whole genome shotgun (WGS) entry which is preliminary data.</text>
</comment>
<feature type="region of interest" description="Disordered" evidence="1">
    <location>
        <begin position="182"/>
        <end position="228"/>
    </location>
</feature>
<accession>A0AAD9WDM8</accession>
<feature type="compositionally biased region" description="Acidic residues" evidence="1">
    <location>
        <begin position="182"/>
        <end position="199"/>
    </location>
</feature>
<dbReference type="Pfam" id="PF20150">
    <property type="entry name" value="2EXR"/>
    <property type="match status" value="1"/>
</dbReference>
<dbReference type="Proteomes" id="UP001285354">
    <property type="component" value="Unassembled WGS sequence"/>
</dbReference>
<reference evidence="3" key="1">
    <citation type="submission" date="2023-06" db="EMBL/GenBank/DDBJ databases">
        <title>Draft genome of Marssonina rosae.</title>
        <authorList>
            <person name="Cheng Q."/>
        </authorList>
    </citation>
    <scope>NUCLEOTIDE SEQUENCE</scope>
    <source>
        <strain evidence="3">R4</strain>
    </source>
</reference>